<organism evidence="1 2">
    <name type="scientific">Staphylotrichum tortipilum</name>
    <dbReference type="NCBI Taxonomy" id="2831512"/>
    <lineage>
        <taxon>Eukaryota</taxon>
        <taxon>Fungi</taxon>
        <taxon>Dikarya</taxon>
        <taxon>Ascomycota</taxon>
        <taxon>Pezizomycotina</taxon>
        <taxon>Sordariomycetes</taxon>
        <taxon>Sordariomycetidae</taxon>
        <taxon>Sordariales</taxon>
        <taxon>Chaetomiaceae</taxon>
        <taxon>Staphylotrichum</taxon>
    </lineage>
</organism>
<name>A0AAN6MK92_9PEZI</name>
<accession>A0AAN6MK92</accession>
<dbReference type="AlphaFoldDB" id="A0AAN6MK92"/>
<feature type="non-terminal residue" evidence="1">
    <location>
        <position position="1"/>
    </location>
</feature>
<reference evidence="1" key="2">
    <citation type="submission" date="2023-05" db="EMBL/GenBank/DDBJ databases">
        <authorList>
            <consortium name="Lawrence Berkeley National Laboratory"/>
            <person name="Steindorff A."/>
            <person name="Hensen N."/>
            <person name="Bonometti L."/>
            <person name="Westerberg I."/>
            <person name="Brannstrom I.O."/>
            <person name="Guillou S."/>
            <person name="Cros-Aarteil S."/>
            <person name="Calhoun S."/>
            <person name="Haridas S."/>
            <person name="Kuo A."/>
            <person name="Mondo S."/>
            <person name="Pangilinan J."/>
            <person name="Riley R."/>
            <person name="Labutti K."/>
            <person name="Andreopoulos B."/>
            <person name="Lipzen A."/>
            <person name="Chen C."/>
            <person name="Yanf M."/>
            <person name="Daum C."/>
            <person name="Ng V."/>
            <person name="Clum A."/>
            <person name="Ohm R."/>
            <person name="Martin F."/>
            <person name="Silar P."/>
            <person name="Natvig D."/>
            <person name="Lalanne C."/>
            <person name="Gautier V."/>
            <person name="Ament-Velasquez S.L."/>
            <person name="Kruys A."/>
            <person name="Hutchinson M.I."/>
            <person name="Powell A.J."/>
            <person name="Barry K."/>
            <person name="Miller A.N."/>
            <person name="Grigoriev I.V."/>
            <person name="Debuchy R."/>
            <person name="Gladieux P."/>
            <person name="Thoren M.H."/>
            <person name="Johannesson H."/>
        </authorList>
    </citation>
    <scope>NUCLEOTIDE SEQUENCE</scope>
    <source>
        <strain evidence="1">CBS 103.79</strain>
    </source>
</reference>
<gene>
    <name evidence="1" type="ORF">C8A05DRAFT_16082</name>
</gene>
<evidence type="ECO:0000313" key="1">
    <source>
        <dbReference type="EMBL" id="KAK3901766.1"/>
    </source>
</evidence>
<reference evidence="1" key="1">
    <citation type="journal article" date="2023" name="Mol. Phylogenet. Evol.">
        <title>Genome-scale phylogeny and comparative genomics of the fungal order Sordariales.</title>
        <authorList>
            <person name="Hensen N."/>
            <person name="Bonometti L."/>
            <person name="Westerberg I."/>
            <person name="Brannstrom I.O."/>
            <person name="Guillou S."/>
            <person name="Cros-Aarteil S."/>
            <person name="Calhoun S."/>
            <person name="Haridas S."/>
            <person name="Kuo A."/>
            <person name="Mondo S."/>
            <person name="Pangilinan J."/>
            <person name="Riley R."/>
            <person name="LaButti K."/>
            <person name="Andreopoulos B."/>
            <person name="Lipzen A."/>
            <person name="Chen C."/>
            <person name="Yan M."/>
            <person name="Daum C."/>
            <person name="Ng V."/>
            <person name="Clum A."/>
            <person name="Steindorff A."/>
            <person name="Ohm R.A."/>
            <person name="Martin F."/>
            <person name="Silar P."/>
            <person name="Natvig D.O."/>
            <person name="Lalanne C."/>
            <person name="Gautier V."/>
            <person name="Ament-Velasquez S.L."/>
            <person name="Kruys A."/>
            <person name="Hutchinson M.I."/>
            <person name="Powell A.J."/>
            <person name="Barry K."/>
            <person name="Miller A.N."/>
            <person name="Grigoriev I.V."/>
            <person name="Debuchy R."/>
            <person name="Gladieux P."/>
            <person name="Hiltunen Thoren M."/>
            <person name="Johannesson H."/>
        </authorList>
    </citation>
    <scope>NUCLEOTIDE SEQUENCE</scope>
    <source>
        <strain evidence="1">CBS 103.79</strain>
    </source>
</reference>
<protein>
    <submittedName>
        <fullName evidence="1">Uncharacterized protein</fullName>
    </submittedName>
</protein>
<comment type="caution">
    <text evidence="1">The sequence shown here is derived from an EMBL/GenBank/DDBJ whole genome shotgun (WGS) entry which is preliminary data.</text>
</comment>
<sequence>QSDLAFLTRTLNFPTPNTTLFVLTCFTDYIIDFLSRNPDVLDPDIAHIIARVGLTMTHPPTEWLWLQGTVDARQEMGQEGHATVFMLRVLEYLVSEGLSIPGSGVPEVVGDIHRWLCELQSLWLGNGVWFEDAKMEAGLRAIGRVLQ</sequence>
<evidence type="ECO:0000313" key="2">
    <source>
        <dbReference type="Proteomes" id="UP001303889"/>
    </source>
</evidence>
<keyword evidence="2" id="KW-1185">Reference proteome</keyword>
<dbReference type="Proteomes" id="UP001303889">
    <property type="component" value="Unassembled WGS sequence"/>
</dbReference>
<dbReference type="EMBL" id="MU855556">
    <property type="protein sequence ID" value="KAK3901766.1"/>
    <property type="molecule type" value="Genomic_DNA"/>
</dbReference>
<proteinExistence type="predicted"/>